<dbReference type="Proteomes" id="UP001165079">
    <property type="component" value="Unassembled WGS sequence"/>
</dbReference>
<evidence type="ECO:0008006" key="5">
    <source>
        <dbReference type="Google" id="ProtNLM"/>
    </source>
</evidence>
<comment type="caution">
    <text evidence="3">The sequence shown here is derived from an EMBL/GenBank/DDBJ whole genome shotgun (WGS) entry which is preliminary data.</text>
</comment>
<accession>A0A9W6WAL4</accession>
<protein>
    <recommendedName>
        <fullName evidence="5">Lipoprotein</fullName>
    </recommendedName>
</protein>
<dbReference type="RefSeq" id="WP_285662852.1">
    <property type="nucleotide sequence ID" value="NZ_BSTX01000001.1"/>
</dbReference>
<proteinExistence type="predicted"/>
<dbReference type="AlphaFoldDB" id="A0A9W6WAL4"/>
<evidence type="ECO:0000313" key="4">
    <source>
        <dbReference type="Proteomes" id="UP001165079"/>
    </source>
</evidence>
<keyword evidence="2" id="KW-0732">Signal</keyword>
<dbReference type="PROSITE" id="PS51257">
    <property type="entry name" value="PROKAR_LIPOPROTEIN"/>
    <property type="match status" value="1"/>
</dbReference>
<evidence type="ECO:0000313" key="3">
    <source>
        <dbReference type="EMBL" id="GLZ77765.1"/>
    </source>
</evidence>
<evidence type="ECO:0000256" key="1">
    <source>
        <dbReference type="SAM" id="MobiDB-lite"/>
    </source>
</evidence>
<reference evidence="3" key="1">
    <citation type="submission" date="2023-03" db="EMBL/GenBank/DDBJ databases">
        <title>Actinorhabdospora filicis NBRC 111898.</title>
        <authorList>
            <person name="Ichikawa N."/>
            <person name="Sato H."/>
            <person name="Tonouchi N."/>
        </authorList>
    </citation>
    <scope>NUCLEOTIDE SEQUENCE</scope>
    <source>
        <strain evidence="3">NBRC 111898</strain>
    </source>
</reference>
<keyword evidence="4" id="KW-1185">Reference proteome</keyword>
<name>A0A9W6WAL4_9ACTN</name>
<gene>
    <name evidence="3" type="ORF">Afil01_25720</name>
</gene>
<sequence length="171" mass="16974">MRALALALLTAAVLASAAACSKAPPPDAAAQPSASAPTSGTVSGTPPLPSSTATRDEAPGASLSAALSLTASGGLAGGEDTITVAVDGAWSRDRSGKVGEGRLNERMITRLNVLIADPGLAEGGAAKPGAQCPDMIRYTLTVGEHTYRSGCDGMPNDVFAAIVDNLREAAS</sequence>
<dbReference type="EMBL" id="BSTX01000001">
    <property type="protein sequence ID" value="GLZ77765.1"/>
    <property type="molecule type" value="Genomic_DNA"/>
</dbReference>
<feature type="signal peptide" evidence="2">
    <location>
        <begin position="1"/>
        <end position="17"/>
    </location>
</feature>
<evidence type="ECO:0000256" key="2">
    <source>
        <dbReference type="SAM" id="SignalP"/>
    </source>
</evidence>
<feature type="compositionally biased region" description="Low complexity" evidence="1">
    <location>
        <begin position="22"/>
        <end position="39"/>
    </location>
</feature>
<feature type="region of interest" description="Disordered" evidence="1">
    <location>
        <begin position="22"/>
        <end position="60"/>
    </location>
</feature>
<organism evidence="3 4">
    <name type="scientific">Actinorhabdospora filicis</name>
    <dbReference type="NCBI Taxonomy" id="1785913"/>
    <lineage>
        <taxon>Bacteria</taxon>
        <taxon>Bacillati</taxon>
        <taxon>Actinomycetota</taxon>
        <taxon>Actinomycetes</taxon>
        <taxon>Micromonosporales</taxon>
        <taxon>Micromonosporaceae</taxon>
        <taxon>Actinorhabdospora</taxon>
    </lineage>
</organism>
<feature type="chain" id="PRO_5040953190" description="Lipoprotein" evidence="2">
    <location>
        <begin position="18"/>
        <end position="171"/>
    </location>
</feature>